<dbReference type="InterPro" id="IPR013839">
    <property type="entry name" value="DNAligase_adenylation"/>
</dbReference>
<evidence type="ECO:0000256" key="7">
    <source>
        <dbReference type="ARBA" id="ARBA00022833"/>
    </source>
</evidence>
<feature type="binding site" evidence="14">
    <location>
        <position position="407"/>
    </location>
    <ligand>
        <name>Zn(2+)</name>
        <dbReference type="ChEBI" id="CHEBI:29105"/>
    </ligand>
</feature>
<dbReference type="OrthoDB" id="9759736at2"/>
<evidence type="ECO:0000256" key="11">
    <source>
        <dbReference type="ARBA" id="ARBA00023211"/>
    </source>
</evidence>
<keyword evidence="17" id="KW-1185">Reference proteome</keyword>
<feature type="binding site" evidence="14">
    <location>
        <position position="430"/>
    </location>
    <ligand>
        <name>Zn(2+)</name>
        <dbReference type="ChEBI" id="CHEBI:29105"/>
    </ligand>
</feature>
<dbReference type="Gene3D" id="6.20.10.30">
    <property type="match status" value="1"/>
</dbReference>
<comment type="cofactor">
    <cofactor evidence="14">
        <name>Mg(2+)</name>
        <dbReference type="ChEBI" id="CHEBI:18420"/>
    </cofactor>
    <cofactor evidence="14">
        <name>Mn(2+)</name>
        <dbReference type="ChEBI" id="CHEBI:29035"/>
    </cofactor>
</comment>
<evidence type="ECO:0000256" key="2">
    <source>
        <dbReference type="ARBA" id="ARBA00013308"/>
    </source>
</evidence>
<keyword evidence="10 14" id="KW-0234">DNA repair</keyword>
<dbReference type="Gene3D" id="3.40.50.10190">
    <property type="entry name" value="BRCT domain"/>
    <property type="match status" value="1"/>
</dbReference>
<dbReference type="EMBL" id="ACLA01000010">
    <property type="protein sequence ID" value="EEQ48955.1"/>
    <property type="molecule type" value="Genomic_DNA"/>
</dbReference>
<comment type="caution">
    <text evidence="16">The sequence shown here is derived from an EMBL/GenBank/DDBJ whole genome shotgun (WGS) entry which is preliminary data.</text>
</comment>
<dbReference type="Pfam" id="PF03120">
    <property type="entry name" value="OB_DNA_ligase"/>
    <property type="match status" value="1"/>
</dbReference>
<evidence type="ECO:0000256" key="14">
    <source>
        <dbReference type="HAMAP-Rule" id="MF_01588"/>
    </source>
</evidence>
<dbReference type="Gene3D" id="3.30.470.30">
    <property type="entry name" value="DNA ligase/mRNA capping enzyme"/>
    <property type="match status" value="1"/>
</dbReference>
<evidence type="ECO:0000256" key="6">
    <source>
        <dbReference type="ARBA" id="ARBA00022763"/>
    </source>
</evidence>
<dbReference type="GO" id="GO:0046872">
    <property type="term" value="F:metal ion binding"/>
    <property type="evidence" value="ECO:0007669"/>
    <property type="project" value="UniProtKB-KW"/>
</dbReference>
<dbReference type="InterPro" id="IPR001679">
    <property type="entry name" value="DNA_ligase"/>
</dbReference>
<keyword evidence="7 14" id="KW-0862">Zinc</keyword>
<dbReference type="PIRSF" id="PIRSF001604">
    <property type="entry name" value="LigA"/>
    <property type="match status" value="1"/>
</dbReference>
<dbReference type="SUPFAM" id="SSF50249">
    <property type="entry name" value="Nucleic acid-binding proteins"/>
    <property type="match status" value="1"/>
</dbReference>
<dbReference type="PROSITE" id="PS50172">
    <property type="entry name" value="BRCT"/>
    <property type="match status" value="1"/>
</dbReference>
<evidence type="ECO:0000256" key="4">
    <source>
        <dbReference type="ARBA" id="ARBA00022705"/>
    </source>
</evidence>
<dbReference type="InterPro" id="IPR033136">
    <property type="entry name" value="DNA_ligase_CS"/>
</dbReference>
<evidence type="ECO:0000256" key="10">
    <source>
        <dbReference type="ARBA" id="ARBA00023204"/>
    </source>
</evidence>
<dbReference type="CDD" id="cd00114">
    <property type="entry name" value="LIGANc"/>
    <property type="match status" value="1"/>
</dbReference>
<dbReference type="SUPFAM" id="SSF52113">
    <property type="entry name" value="BRCT domain"/>
    <property type="match status" value="1"/>
</dbReference>
<feature type="active site" description="N6-AMP-lysine intermediate" evidence="14">
    <location>
        <position position="116"/>
    </location>
</feature>
<dbReference type="InterPro" id="IPR012340">
    <property type="entry name" value="NA-bd_OB-fold"/>
</dbReference>
<organism evidence="16 17">
    <name type="scientific">Selenomonas flueggei ATCC 43531</name>
    <dbReference type="NCBI Taxonomy" id="638302"/>
    <lineage>
        <taxon>Bacteria</taxon>
        <taxon>Bacillati</taxon>
        <taxon>Bacillota</taxon>
        <taxon>Negativicutes</taxon>
        <taxon>Selenomonadales</taxon>
        <taxon>Selenomonadaceae</taxon>
        <taxon>Selenomonas</taxon>
    </lineage>
</organism>
<dbReference type="InterPro" id="IPR010994">
    <property type="entry name" value="RuvA_2-like"/>
</dbReference>
<dbReference type="GO" id="GO:0006260">
    <property type="term" value="P:DNA replication"/>
    <property type="evidence" value="ECO:0007669"/>
    <property type="project" value="UniProtKB-KW"/>
</dbReference>
<evidence type="ECO:0000313" key="16">
    <source>
        <dbReference type="EMBL" id="EEQ48955.1"/>
    </source>
</evidence>
<feature type="domain" description="BRCT" evidence="15">
    <location>
        <begin position="594"/>
        <end position="674"/>
    </location>
</feature>
<dbReference type="RefSeq" id="WP_006689420.1">
    <property type="nucleotide sequence ID" value="NZ_GG694006.1"/>
</dbReference>
<dbReference type="HOGENOM" id="CLU_007764_2_1_9"/>
<evidence type="ECO:0000313" key="17">
    <source>
        <dbReference type="Proteomes" id="UP000005309"/>
    </source>
</evidence>
<dbReference type="InterPro" id="IPR004149">
    <property type="entry name" value="Znf_DNAligase_C4"/>
</dbReference>
<sequence length="677" mass="74627">MSKIDEVKTELSELRRKIRKYSKQYYDDNESEISDYDFDMLMMRLKKLEAAYPELITKNSPTRTVGGSAQREVGVLVPHDVPMLSLQDVFSEEEIRAFVDNILAHFPAAEFIVEEKIDGLSLALRYENGVLARAITRGDGIVQGEDVTANARMIDDVVQELHDALPYFEVRGEVYMKRAAFAEVNERQELLGLKPFANPRNCAAGTLRQLDSRITKERRLSMFVFNLQRSDGRMFSSHTEAYAFMQAQGIKTIANYRVCRMAEEVWDAIEEIGVRRGSLPYDIDGAVVKVNSFAMREELGVTAKAPRWAIAYKYPPEEKETVLRDIELSVGRTGRITPTAVFDPVGLCGTRVERATLHNQDYIDSLDIRIGDTILVYKSGEIIPRVKAVLKEKRPQNSRPYVIPDVCPVCGAHAVREADTADMRCQNPVCPAQIENHLLNFVSRSAMDIKGLGAAAVIALVHAEYIHDIADIFSLHMHREELIASGLIGRAKSVDQRLAAIEASKQNPPERLLTGLGIAGIGRAAAAALMQEFSSIDALQEAARESPERILAVPDMGEITAQKLTEFFSSASACALLDRLRAAGVNFAGTRTERVGAALAGKSFVITGTLPTLSREECSALITAHGGLVKGSVSKKTDYLVAGEAAGRKLKKAEDLSIPILDEAALRAMISEEKDGV</sequence>
<accession>C4V2E1</accession>
<name>C4V2E1_9FIRM</name>
<dbReference type="PANTHER" id="PTHR23389">
    <property type="entry name" value="CHROMOSOME TRANSMISSION FIDELITY FACTOR 18"/>
    <property type="match status" value="1"/>
</dbReference>
<evidence type="ECO:0000256" key="8">
    <source>
        <dbReference type="ARBA" id="ARBA00022842"/>
    </source>
</evidence>
<dbReference type="SMART" id="SM00292">
    <property type="entry name" value="BRCT"/>
    <property type="match status" value="1"/>
</dbReference>
<dbReference type="Pfam" id="PF01653">
    <property type="entry name" value="DNA_ligase_aden"/>
    <property type="match status" value="1"/>
</dbReference>
<dbReference type="SUPFAM" id="SSF47781">
    <property type="entry name" value="RuvA domain 2-like"/>
    <property type="match status" value="1"/>
</dbReference>
<dbReference type="Gene3D" id="1.10.150.20">
    <property type="entry name" value="5' to 3' exonuclease, C-terminal subdomain"/>
    <property type="match status" value="2"/>
</dbReference>
<comment type="similarity">
    <text evidence="13 14">Belongs to the NAD-dependent DNA ligase family. LigA subfamily.</text>
</comment>
<dbReference type="HAMAP" id="MF_01588">
    <property type="entry name" value="DNA_ligase_A"/>
    <property type="match status" value="1"/>
</dbReference>
<reference evidence="16 17" key="1">
    <citation type="submission" date="2009-04" db="EMBL/GenBank/DDBJ databases">
        <authorList>
            <person name="Qin X."/>
            <person name="Bachman B."/>
            <person name="Battles P."/>
            <person name="Bell A."/>
            <person name="Bess C."/>
            <person name="Bickham C."/>
            <person name="Chaboub L."/>
            <person name="Chen D."/>
            <person name="Coyle M."/>
            <person name="Deiros D.R."/>
            <person name="Dinh H."/>
            <person name="Forbes L."/>
            <person name="Fowler G."/>
            <person name="Francisco L."/>
            <person name="Fu Q."/>
            <person name="Gubbala S."/>
            <person name="Hale W."/>
            <person name="Han Y."/>
            <person name="Hemphill L."/>
            <person name="Highlander S.K."/>
            <person name="Hirani K."/>
            <person name="Hogues M."/>
            <person name="Jackson L."/>
            <person name="Jakkamsetti A."/>
            <person name="Javaid M."/>
            <person name="Jiang H."/>
            <person name="Korchina V."/>
            <person name="Kovar C."/>
            <person name="Lara F."/>
            <person name="Lee S."/>
            <person name="Mata R."/>
            <person name="Mathew T."/>
            <person name="Moen C."/>
            <person name="Morales K."/>
            <person name="Munidasa M."/>
            <person name="Nazareth L."/>
            <person name="Ngo R."/>
            <person name="Nguyen L."/>
            <person name="Okwuonu G."/>
            <person name="Ongeri F."/>
            <person name="Patil S."/>
            <person name="Petrosino J."/>
            <person name="Pham C."/>
            <person name="Pham P."/>
            <person name="Pu L.-L."/>
            <person name="Puazo M."/>
            <person name="Raj R."/>
            <person name="Reid J."/>
            <person name="Rouhana J."/>
            <person name="Saada N."/>
            <person name="Shang Y."/>
            <person name="Simmons D."/>
            <person name="Thornton R."/>
            <person name="Warren J."/>
            <person name="Weissenberger G."/>
            <person name="Zhang J."/>
            <person name="Zhang L."/>
            <person name="Zhou C."/>
            <person name="Zhu D."/>
            <person name="Muzny D."/>
            <person name="Worley K."/>
            <person name="Gibbs R."/>
        </authorList>
    </citation>
    <scope>NUCLEOTIDE SEQUENCE [LARGE SCALE GENOMIC DNA]</scope>
    <source>
        <strain evidence="16 17">ATCC 43531</strain>
    </source>
</reference>
<dbReference type="Pfam" id="PF12826">
    <property type="entry name" value="HHH_2"/>
    <property type="match status" value="1"/>
</dbReference>
<keyword evidence="11 14" id="KW-0464">Manganese</keyword>
<dbReference type="GO" id="GO:0005829">
    <property type="term" value="C:cytosol"/>
    <property type="evidence" value="ECO:0007669"/>
    <property type="project" value="TreeGrafter"/>
</dbReference>
<keyword evidence="3 14" id="KW-0436">Ligase</keyword>
<evidence type="ECO:0000256" key="13">
    <source>
        <dbReference type="ARBA" id="ARBA00060881"/>
    </source>
</evidence>
<keyword evidence="4 14" id="KW-0235">DNA replication</keyword>
<proteinExistence type="inferred from homology"/>
<feature type="binding site" evidence="14">
    <location>
        <position position="289"/>
    </location>
    <ligand>
        <name>NAD(+)</name>
        <dbReference type="ChEBI" id="CHEBI:57540"/>
    </ligand>
</feature>
<feature type="binding site" evidence="14">
    <location>
        <position position="425"/>
    </location>
    <ligand>
        <name>Zn(2+)</name>
        <dbReference type="ChEBI" id="CHEBI:29105"/>
    </ligand>
</feature>
<dbReference type="GO" id="GO:0003911">
    <property type="term" value="F:DNA ligase (NAD+) activity"/>
    <property type="evidence" value="ECO:0007669"/>
    <property type="project" value="UniProtKB-UniRule"/>
</dbReference>
<dbReference type="InterPro" id="IPR036420">
    <property type="entry name" value="BRCT_dom_sf"/>
</dbReference>
<keyword evidence="6 14" id="KW-0227">DNA damage</keyword>
<evidence type="ECO:0000256" key="3">
    <source>
        <dbReference type="ARBA" id="ARBA00022598"/>
    </source>
</evidence>
<feature type="binding site" evidence="14">
    <location>
        <position position="313"/>
    </location>
    <ligand>
        <name>NAD(+)</name>
        <dbReference type="ChEBI" id="CHEBI:57540"/>
    </ligand>
</feature>
<dbReference type="PROSITE" id="PS01056">
    <property type="entry name" value="DNA_LIGASE_N2"/>
    <property type="match status" value="1"/>
</dbReference>
<dbReference type="SMART" id="SM00532">
    <property type="entry name" value="LIGANc"/>
    <property type="match status" value="1"/>
</dbReference>
<evidence type="ECO:0000259" key="15">
    <source>
        <dbReference type="PROSITE" id="PS50172"/>
    </source>
</evidence>
<dbReference type="InterPro" id="IPR004150">
    <property type="entry name" value="NAD_DNA_ligase_OB"/>
</dbReference>
<dbReference type="Proteomes" id="UP000005309">
    <property type="component" value="Unassembled WGS sequence"/>
</dbReference>
<feature type="binding site" evidence="14">
    <location>
        <begin position="85"/>
        <end position="86"/>
    </location>
    <ligand>
        <name>NAD(+)</name>
        <dbReference type="ChEBI" id="CHEBI:57540"/>
    </ligand>
</feature>
<dbReference type="NCBIfam" id="NF005932">
    <property type="entry name" value="PRK07956.1"/>
    <property type="match status" value="1"/>
</dbReference>
<dbReference type="InterPro" id="IPR013840">
    <property type="entry name" value="DNAligase_N"/>
</dbReference>
<dbReference type="Gene3D" id="1.10.287.610">
    <property type="entry name" value="Helix hairpin bin"/>
    <property type="match status" value="1"/>
</dbReference>
<keyword evidence="5 14" id="KW-0479">Metal-binding</keyword>
<protein>
    <recommendedName>
        <fullName evidence="2 14">DNA ligase</fullName>
        <ecNumber evidence="1 14">6.5.1.2</ecNumber>
    </recommendedName>
    <alternativeName>
        <fullName evidence="14">Polydeoxyribonucleotide synthase [NAD(+)]</fullName>
    </alternativeName>
</protein>
<evidence type="ECO:0000256" key="1">
    <source>
        <dbReference type="ARBA" id="ARBA00012722"/>
    </source>
</evidence>
<gene>
    <name evidence="14 16" type="primary">ligA</name>
    <name evidence="16" type="ORF">HMPREF0908_0685</name>
</gene>
<feature type="binding site" evidence="14">
    <location>
        <begin position="35"/>
        <end position="39"/>
    </location>
    <ligand>
        <name>NAD(+)</name>
        <dbReference type="ChEBI" id="CHEBI:57540"/>
    </ligand>
</feature>
<feature type="binding site" evidence="14">
    <location>
        <position position="173"/>
    </location>
    <ligand>
        <name>NAD(+)</name>
        <dbReference type="ChEBI" id="CHEBI:57540"/>
    </ligand>
</feature>
<dbReference type="Pfam" id="PF00533">
    <property type="entry name" value="BRCT"/>
    <property type="match status" value="1"/>
</dbReference>
<keyword evidence="9 14" id="KW-0520">NAD</keyword>
<dbReference type="STRING" id="638302.HMPREF0908_0685"/>
<dbReference type="Gene3D" id="2.40.50.140">
    <property type="entry name" value="Nucleic acid-binding proteins"/>
    <property type="match status" value="1"/>
</dbReference>
<feature type="binding site" evidence="14">
    <location>
        <position position="114"/>
    </location>
    <ligand>
        <name>NAD(+)</name>
        <dbReference type="ChEBI" id="CHEBI:57540"/>
    </ligand>
</feature>
<dbReference type="Pfam" id="PF03119">
    <property type="entry name" value="DNA_ligase_ZBD"/>
    <property type="match status" value="1"/>
</dbReference>
<dbReference type="InterPro" id="IPR001357">
    <property type="entry name" value="BRCT_dom"/>
</dbReference>
<dbReference type="AlphaFoldDB" id="C4V2E1"/>
<dbReference type="PANTHER" id="PTHR23389:SF9">
    <property type="entry name" value="DNA LIGASE"/>
    <property type="match status" value="1"/>
</dbReference>
<dbReference type="eggNOG" id="COG0272">
    <property type="taxonomic scope" value="Bacteria"/>
</dbReference>
<evidence type="ECO:0000256" key="9">
    <source>
        <dbReference type="ARBA" id="ARBA00023027"/>
    </source>
</evidence>
<evidence type="ECO:0000256" key="12">
    <source>
        <dbReference type="ARBA" id="ARBA00034005"/>
    </source>
</evidence>
<dbReference type="SUPFAM" id="SSF56091">
    <property type="entry name" value="DNA ligase/mRNA capping enzyme, catalytic domain"/>
    <property type="match status" value="1"/>
</dbReference>
<keyword evidence="8 14" id="KW-0460">Magnesium</keyword>
<dbReference type="FunFam" id="2.40.50.140:FF:000012">
    <property type="entry name" value="DNA ligase"/>
    <property type="match status" value="1"/>
</dbReference>
<dbReference type="EC" id="6.5.1.2" evidence="1 14"/>
<comment type="function">
    <text evidence="14">DNA ligase that catalyzes the formation of phosphodiester linkages between 5'-phosphoryl and 3'-hydroxyl groups in double-stranded DNA using NAD as a coenzyme and as the energy source for the reaction. It is essential for DNA replication and repair of damaged DNA.</text>
</comment>
<dbReference type="CDD" id="cd17748">
    <property type="entry name" value="BRCT_DNA_ligase_like"/>
    <property type="match status" value="1"/>
</dbReference>
<dbReference type="NCBIfam" id="TIGR00575">
    <property type="entry name" value="dnlj"/>
    <property type="match status" value="1"/>
</dbReference>
<dbReference type="InterPro" id="IPR041663">
    <property type="entry name" value="DisA/LigA_HHH"/>
</dbReference>
<feature type="binding site" evidence="14">
    <location>
        <position position="137"/>
    </location>
    <ligand>
        <name>NAD(+)</name>
        <dbReference type="ChEBI" id="CHEBI:57540"/>
    </ligand>
</feature>
<feature type="binding site" evidence="14">
    <location>
        <position position="410"/>
    </location>
    <ligand>
        <name>Zn(2+)</name>
        <dbReference type="ChEBI" id="CHEBI:29105"/>
    </ligand>
</feature>
<dbReference type="GO" id="GO:0006281">
    <property type="term" value="P:DNA repair"/>
    <property type="evidence" value="ECO:0007669"/>
    <property type="project" value="UniProtKB-KW"/>
</dbReference>
<comment type="catalytic activity">
    <reaction evidence="12 14">
        <text>NAD(+) + (deoxyribonucleotide)n-3'-hydroxyl + 5'-phospho-(deoxyribonucleotide)m = (deoxyribonucleotide)n+m + AMP + beta-nicotinamide D-nucleotide.</text>
        <dbReference type="EC" id="6.5.1.2"/>
    </reaction>
</comment>
<evidence type="ECO:0000256" key="5">
    <source>
        <dbReference type="ARBA" id="ARBA00022723"/>
    </source>
</evidence>